<reference evidence="13" key="1">
    <citation type="submission" date="2021-02" db="EMBL/GenBank/DDBJ databases">
        <authorList>
            <person name="Nowell W R."/>
        </authorList>
    </citation>
    <scope>NUCLEOTIDE SEQUENCE</scope>
</reference>
<dbReference type="Proteomes" id="UP000677228">
    <property type="component" value="Unassembled WGS sequence"/>
</dbReference>
<evidence type="ECO:0000313" key="16">
    <source>
        <dbReference type="Proteomes" id="UP000663829"/>
    </source>
</evidence>
<keyword evidence="16" id="KW-1185">Reference proteome</keyword>
<keyword evidence="4" id="KW-0138">CF(0)</keyword>
<dbReference type="Proteomes" id="UP000663829">
    <property type="component" value="Unassembled WGS sequence"/>
</dbReference>
<gene>
    <name evidence="13" type="ORF">GPM918_LOCUS12656</name>
    <name evidence="12" type="ORF">OVA965_LOCUS7769</name>
    <name evidence="15" type="ORF">SRO942_LOCUS12656</name>
    <name evidence="14" type="ORF">TMI583_LOCUS7764</name>
</gene>
<evidence type="ECO:0000313" key="14">
    <source>
        <dbReference type="EMBL" id="CAF3648550.1"/>
    </source>
</evidence>
<accession>A0A814FF56</accession>
<dbReference type="SUPFAM" id="SSF111357">
    <property type="entry name" value="Mitochondrial ATP synthase coupling factor 6"/>
    <property type="match status" value="1"/>
</dbReference>
<keyword evidence="9" id="KW-0472">Membrane</keyword>
<dbReference type="AlphaFoldDB" id="A0A814FF56"/>
<keyword evidence="3" id="KW-0813">Transport</keyword>
<evidence type="ECO:0000256" key="2">
    <source>
        <dbReference type="ARBA" id="ARBA00007346"/>
    </source>
</evidence>
<evidence type="ECO:0000256" key="11">
    <source>
        <dbReference type="SAM" id="MobiDB-lite"/>
    </source>
</evidence>
<dbReference type="Proteomes" id="UP000681722">
    <property type="component" value="Unassembled WGS sequence"/>
</dbReference>
<dbReference type="EMBL" id="CAJNOK010002525">
    <property type="protein sequence ID" value="CAF0863802.1"/>
    <property type="molecule type" value="Genomic_DNA"/>
</dbReference>
<keyword evidence="8" id="KW-0496">Mitochondrion</keyword>
<dbReference type="FunFam" id="1.10.246.110:FF:000001">
    <property type="entry name" value="ATP synthase-coupling factor 6, mitochondrial"/>
    <property type="match status" value="1"/>
</dbReference>
<dbReference type="InterPro" id="IPR036204">
    <property type="entry name" value="ATP_synth_f6_sf_mt"/>
</dbReference>
<evidence type="ECO:0000313" key="12">
    <source>
        <dbReference type="EMBL" id="CAF0863802.1"/>
    </source>
</evidence>
<evidence type="ECO:0008006" key="17">
    <source>
        <dbReference type="Google" id="ProtNLM"/>
    </source>
</evidence>
<dbReference type="PANTHER" id="PTHR12441:SF10">
    <property type="entry name" value="ATP SYNTHASE-COUPLING FACTOR 6, MITOCHONDRIAL"/>
    <property type="match status" value="1"/>
</dbReference>
<evidence type="ECO:0000256" key="8">
    <source>
        <dbReference type="ARBA" id="ARBA00023128"/>
    </source>
</evidence>
<name>A0A814FF56_9BILA</name>
<evidence type="ECO:0000313" key="13">
    <source>
        <dbReference type="EMBL" id="CAF0979163.1"/>
    </source>
</evidence>
<feature type="compositionally biased region" description="Basic and acidic residues" evidence="11">
    <location>
        <begin position="136"/>
        <end position="155"/>
    </location>
</feature>
<protein>
    <recommendedName>
        <fullName evidence="17">ATP synthase-coupling factor 6, mitochondrial</fullName>
    </recommendedName>
</protein>
<dbReference type="OrthoDB" id="8902296at2759"/>
<dbReference type="GO" id="GO:0015986">
    <property type="term" value="P:proton motive force-driven ATP synthesis"/>
    <property type="evidence" value="ECO:0007669"/>
    <property type="project" value="InterPro"/>
</dbReference>
<proteinExistence type="inferred from homology"/>
<evidence type="ECO:0000256" key="6">
    <source>
        <dbReference type="ARBA" id="ARBA00022792"/>
    </source>
</evidence>
<comment type="subcellular location">
    <subcellularLocation>
        <location evidence="1">Mitochondrion inner membrane</location>
    </subcellularLocation>
</comment>
<evidence type="ECO:0000256" key="1">
    <source>
        <dbReference type="ARBA" id="ARBA00004273"/>
    </source>
</evidence>
<dbReference type="Pfam" id="PF05511">
    <property type="entry name" value="ATP-synt_F6"/>
    <property type="match status" value="1"/>
</dbReference>
<dbReference type="GO" id="GO:0015078">
    <property type="term" value="F:proton transmembrane transporter activity"/>
    <property type="evidence" value="ECO:0007669"/>
    <property type="project" value="InterPro"/>
</dbReference>
<comment type="caution">
    <text evidence="13">The sequence shown here is derived from an EMBL/GenBank/DDBJ whole genome shotgun (WGS) entry which is preliminary data.</text>
</comment>
<dbReference type="EMBL" id="CAJNOQ010002798">
    <property type="protein sequence ID" value="CAF0979163.1"/>
    <property type="molecule type" value="Genomic_DNA"/>
</dbReference>
<evidence type="ECO:0000256" key="4">
    <source>
        <dbReference type="ARBA" id="ARBA00022547"/>
    </source>
</evidence>
<evidence type="ECO:0000256" key="3">
    <source>
        <dbReference type="ARBA" id="ARBA00022448"/>
    </source>
</evidence>
<organism evidence="13 16">
    <name type="scientific">Didymodactylos carnosus</name>
    <dbReference type="NCBI Taxonomy" id="1234261"/>
    <lineage>
        <taxon>Eukaryota</taxon>
        <taxon>Metazoa</taxon>
        <taxon>Spiralia</taxon>
        <taxon>Gnathifera</taxon>
        <taxon>Rotifera</taxon>
        <taxon>Eurotatoria</taxon>
        <taxon>Bdelloidea</taxon>
        <taxon>Philodinida</taxon>
        <taxon>Philodinidae</taxon>
        <taxon>Didymodactylos</taxon>
    </lineage>
</organism>
<evidence type="ECO:0000256" key="5">
    <source>
        <dbReference type="ARBA" id="ARBA00022781"/>
    </source>
</evidence>
<dbReference type="Gene3D" id="1.10.246.110">
    <property type="entry name" value="Mitochondrial ATP synthase-coupling factor 6"/>
    <property type="match status" value="1"/>
</dbReference>
<dbReference type="EMBL" id="CAJOBC010002798">
    <property type="protein sequence ID" value="CAF3751860.1"/>
    <property type="molecule type" value="Genomic_DNA"/>
</dbReference>
<dbReference type="EMBL" id="CAJOBA010002525">
    <property type="protein sequence ID" value="CAF3648550.1"/>
    <property type="molecule type" value="Genomic_DNA"/>
</dbReference>
<dbReference type="PANTHER" id="PTHR12441">
    <property type="entry name" value="ATP SYNTHASE COUPLING FACTOR 6, MITOCHONDRIAL"/>
    <property type="match status" value="1"/>
</dbReference>
<keyword evidence="5" id="KW-0375">Hydrogen ion transport</keyword>
<dbReference type="GO" id="GO:0005743">
    <property type="term" value="C:mitochondrial inner membrane"/>
    <property type="evidence" value="ECO:0007669"/>
    <property type="project" value="UniProtKB-SubCell"/>
</dbReference>
<evidence type="ECO:0000256" key="7">
    <source>
        <dbReference type="ARBA" id="ARBA00023065"/>
    </source>
</evidence>
<feature type="coiled-coil region" evidence="10">
    <location>
        <begin position="55"/>
        <end position="82"/>
    </location>
</feature>
<dbReference type="Proteomes" id="UP000682733">
    <property type="component" value="Unassembled WGS sequence"/>
</dbReference>
<dbReference type="InterPro" id="IPR008387">
    <property type="entry name" value="ATP_synth_f6_mt"/>
</dbReference>
<keyword evidence="10" id="KW-0175">Coiled coil</keyword>
<keyword evidence="6" id="KW-0999">Mitochondrion inner membrane</keyword>
<dbReference type="GO" id="GO:0045259">
    <property type="term" value="C:proton-transporting ATP synthase complex"/>
    <property type="evidence" value="ECO:0007669"/>
    <property type="project" value="UniProtKB-KW"/>
</dbReference>
<evidence type="ECO:0000256" key="9">
    <source>
        <dbReference type="ARBA" id="ARBA00023136"/>
    </source>
</evidence>
<comment type="similarity">
    <text evidence="2">Belongs to the eukaryotic ATPase subunit F6 family.</text>
</comment>
<evidence type="ECO:0000313" key="15">
    <source>
        <dbReference type="EMBL" id="CAF3751860.1"/>
    </source>
</evidence>
<sequence>MSLLSSRLALHRHIIRRNFGLTSIIYQKTDPVQQLFVDKIREYYAKQKKTSDGLVDATSETRKSLEDTLSKLKNAYGAETEDLLTLPKYSFKDPQLDAVVDKTKKSMTQRPIVLKTGDLEKYSGSYDTWSIKSKQSKLEQERKLHDERPKASLPG</sequence>
<feature type="region of interest" description="Disordered" evidence="11">
    <location>
        <begin position="133"/>
        <end position="155"/>
    </location>
</feature>
<evidence type="ECO:0000256" key="10">
    <source>
        <dbReference type="SAM" id="Coils"/>
    </source>
</evidence>
<keyword evidence="7" id="KW-0406">Ion transport</keyword>